<name>A0AAF0ILH8_9EURO</name>
<protein>
    <submittedName>
        <fullName evidence="2">Uncharacterized protein</fullName>
    </submittedName>
</protein>
<feature type="region of interest" description="Disordered" evidence="1">
    <location>
        <begin position="330"/>
        <end position="351"/>
    </location>
</feature>
<feature type="compositionally biased region" description="Low complexity" evidence="1">
    <location>
        <begin position="73"/>
        <end position="85"/>
    </location>
</feature>
<proteinExistence type="predicted"/>
<feature type="compositionally biased region" description="Polar residues" evidence="1">
    <location>
        <begin position="459"/>
        <end position="479"/>
    </location>
</feature>
<keyword evidence="3" id="KW-1185">Reference proteome</keyword>
<dbReference type="EMBL" id="CP120630">
    <property type="protein sequence ID" value="WEW60776.1"/>
    <property type="molecule type" value="Genomic_DNA"/>
</dbReference>
<gene>
    <name evidence="2" type="ORF">PRK78_006264</name>
</gene>
<reference evidence="2" key="1">
    <citation type="submission" date="2023-03" db="EMBL/GenBank/DDBJ databases">
        <title>Emydomyces testavorans Genome Sequence.</title>
        <authorList>
            <person name="Hoyer L."/>
        </authorList>
    </citation>
    <scope>NUCLEOTIDE SEQUENCE</scope>
    <source>
        <strain evidence="2">16-2883</strain>
    </source>
</reference>
<evidence type="ECO:0000256" key="1">
    <source>
        <dbReference type="SAM" id="MobiDB-lite"/>
    </source>
</evidence>
<dbReference type="Proteomes" id="UP001219355">
    <property type="component" value="Chromosome 4"/>
</dbReference>
<evidence type="ECO:0000313" key="2">
    <source>
        <dbReference type="EMBL" id="WEW60776.1"/>
    </source>
</evidence>
<dbReference type="AlphaFoldDB" id="A0AAF0ILH8"/>
<feature type="region of interest" description="Disordered" evidence="1">
    <location>
        <begin position="53"/>
        <end position="133"/>
    </location>
</feature>
<evidence type="ECO:0000313" key="3">
    <source>
        <dbReference type="Proteomes" id="UP001219355"/>
    </source>
</evidence>
<feature type="compositionally biased region" description="Basic residues" evidence="1">
    <location>
        <begin position="111"/>
        <end position="121"/>
    </location>
</feature>
<feature type="region of interest" description="Disordered" evidence="1">
    <location>
        <begin position="385"/>
        <end position="551"/>
    </location>
</feature>
<feature type="compositionally biased region" description="Low complexity" evidence="1">
    <location>
        <begin position="330"/>
        <end position="344"/>
    </location>
</feature>
<sequence length="573" mass="63942">MLVNLGLTADAAAIHRHEFSTHQRERSNTPTLSQVSNSILSLGFMSSGRRTLASVPGNRALPQTIDGQGNLASPLSSPLSSQRSSVEAERDQEYPQFGSGSEVNQEAPLPPRKRQARRSKTSFRFAHPPPSTHRRLRIRPRLLLQLQHISQSSRPIAALDVIPSSFFGTRSTRKVSNPCRGRDRIGPNDLVIIPSDSYGPLNDKERSSFDIERDLIAIISHPLKEDYKSKGLVEICMGQGGLWEITAHSNSVYEFTCTDKNGLRRCARWVLRGKESRNSTGSVPARDSDSKRFTFSVIDPTTRRHPVIAWMTGNGIDVLDQYPTTFVSMRSPSTSISSPSSSAPVQEHKPLSDHNNIEIDSQLRTLIVVTGIWVALREGWSRYPLSSQTEETVSRSQSTKTPPTKLQPQMLKTDGNNSEIGAPPQNSHRHSFHSVGDRVRRHSSHMYHQPFFSRPGSGNPESNPETSGMSSENAIPRQSSKSRRHERHSILCIRREASSSPDIPHRGMPRRPSAPRHSNTARPEQDDDNARRPASRNALSASPRRHGLTKGHRWCGLGLWIDSMSKKVKKKTR</sequence>
<feature type="compositionally biased region" description="Polar residues" evidence="1">
    <location>
        <begin position="385"/>
        <end position="407"/>
    </location>
</feature>
<organism evidence="2 3">
    <name type="scientific">Emydomyces testavorans</name>
    <dbReference type="NCBI Taxonomy" id="2070801"/>
    <lineage>
        <taxon>Eukaryota</taxon>
        <taxon>Fungi</taxon>
        <taxon>Dikarya</taxon>
        <taxon>Ascomycota</taxon>
        <taxon>Pezizomycotina</taxon>
        <taxon>Eurotiomycetes</taxon>
        <taxon>Eurotiomycetidae</taxon>
        <taxon>Onygenales</taxon>
        <taxon>Nannizziopsiaceae</taxon>
        <taxon>Emydomyces</taxon>
    </lineage>
</organism>
<accession>A0AAF0ILH8</accession>